<organism evidence="2 3">
    <name type="scientific">Paramecium sonneborni</name>
    <dbReference type="NCBI Taxonomy" id="65129"/>
    <lineage>
        <taxon>Eukaryota</taxon>
        <taxon>Sar</taxon>
        <taxon>Alveolata</taxon>
        <taxon>Ciliophora</taxon>
        <taxon>Intramacronucleata</taxon>
        <taxon>Oligohymenophorea</taxon>
        <taxon>Peniculida</taxon>
        <taxon>Parameciidae</taxon>
        <taxon>Paramecium</taxon>
    </lineage>
</organism>
<feature type="compositionally biased region" description="Basic and acidic residues" evidence="1">
    <location>
        <begin position="87"/>
        <end position="103"/>
    </location>
</feature>
<keyword evidence="3" id="KW-1185">Reference proteome</keyword>
<evidence type="ECO:0000313" key="2">
    <source>
        <dbReference type="EMBL" id="CAD8120714.1"/>
    </source>
</evidence>
<evidence type="ECO:0000256" key="1">
    <source>
        <dbReference type="SAM" id="MobiDB-lite"/>
    </source>
</evidence>
<reference evidence="2" key="1">
    <citation type="submission" date="2021-01" db="EMBL/GenBank/DDBJ databases">
        <authorList>
            <consortium name="Genoscope - CEA"/>
            <person name="William W."/>
        </authorList>
    </citation>
    <scope>NUCLEOTIDE SEQUENCE</scope>
</reference>
<evidence type="ECO:0000313" key="3">
    <source>
        <dbReference type="Proteomes" id="UP000692954"/>
    </source>
</evidence>
<accession>A0A8S1R032</accession>
<gene>
    <name evidence="2" type="ORF">PSON_ATCC_30995.1.T1270173</name>
</gene>
<sequence length="241" mass="27859">MELREAFITFLNYIKNQQQITLNLKNTIDKIVVQLQSKSTDAEIKLFITKSISNHQRVNSQPTKPPQVVKQNALVGVTAFNFKPQRKMSEQKSEQKSQEEKVTTQDTRQLYSNLEIQVNKQQQNEMSFGKFKNKILLLNDIVLSLRQFQNNTETLSQIYNHTSEIQTAYGIRISQDIHGSCQVNRKGSNKLFAGYNSKLMSDDQLVAIQNNFLMKKQIVKGLHHDITIESPLQMEKQIFLI</sequence>
<dbReference type="EMBL" id="CAJJDN010000127">
    <property type="protein sequence ID" value="CAD8120714.1"/>
    <property type="molecule type" value="Genomic_DNA"/>
</dbReference>
<dbReference type="Proteomes" id="UP000692954">
    <property type="component" value="Unassembled WGS sequence"/>
</dbReference>
<feature type="region of interest" description="Disordered" evidence="1">
    <location>
        <begin position="85"/>
        <end position="106"/>
    </location>
</feature>
<protein>
    <submittedName>
        <fullName evidence="2">Uncharacterized protein</fullName>
    </submittedName>
</protein>
<name>A0A8S1R032_9CILI</name>
<proteinExistence type="predicted"/>
<dbReference type="AlphaFoldDB" id="A0A8S1R032"/>
<dbReference type="OrthoDB" id="294363at2759"/>
<comment type="caution">
    <text evidence="2">The sequence shown here is derived from an EMBL/GenBank/DDBJ whole genome shotgun (WGS) entry which is preliminary data.</text>
</comment>